<dbReference type="Gene3D" id="2.130.10.10">
    <property type="entry name" value="YVTN repeat-like/Quinoprotein amine dehydrogenase"/>
    <property type="match status" value="2"/>
</dbReference>
<feature type="domain" description="Pyrrolo-quinoline quinone repeat" evidence="3">
    <location>
        <begin position="71"/>
        <end position="128"/>
    </location>
</feature>
<evidence type="ECO:0000256" key="1">
    <source>
        <dbReference type="SAM" id="Phobius"/>
    </source>
</evidence>
<dbReference type="Pfam" id="PF13360">
    <property type="entry name" value="PQQ_2"/>
    <property type="match status" value="3"/>
</dbReference>
<dbReference type="SUPFAM" id="SSF50998">
    <property type="entry name" value="Quinoprotein alcohol dehydrogenase-like"/>
    <property type="match status" value="1"/>
</dbReference>
<protein>
    <recommendedName>
        <fullName evidence="3">Pyrrolo-quinoline quinone repeat domain-containing protein</fullName>
    </recommendedName>
</protein>
<feature type="chain" id="PRO_5014852851" description="Pyrrolo-quinoline quinone repeat domain-containing protein" evidence="2">
    <location>
        <begin position="25"/>
        <end position="455"/>
    </location>
</feature>
<dbReference type="InterPro" id="IPR018391">
    <property type="entry name" value="PQQ_b-propeller_rpt"/>
</dbReference>
<dbReference type="EMBL" id="LOMZ01000001">
    <property type="protein sequence ID" value="PLC12162.1"/>
    <property type="molecule type" value="Genomic_DNA"/>
</dbReference>
<feature type="domain" description="Pyrrolo-quinoline quinone repeat" evidence="3">
    <location>
        <begin position="140"/>
        <end position="195"/>
    </location>
</feature>
<name>A0A2N4T1R3_9MICC</name>
<dbReference type="Gene3D" id="2.40.10.480">
    <property type="match status" value="1"/>
</dbReference>
<dbReference type="InterPro" id="IPR002372">
    <property type="entry name" value="PQQ_rpt_dom"/>
</dbReference>
<dbReference type="InterPro" id="IPR015943">
    <property type="entry name" value="WD40/YVTN_repeat-like_dom_sf"/>
</dbReference>
<keyword evidence="2" id="KW-0732">Signal</keyword>
<evidence type="ECO:0000259" key="3">
    <source>
        <dbReference type="Pfam" id="PF13360"/>
    </source>
</evidence>
<dbReference type="RefSeq" id="WP_180814647.1">
    <property type="nucleotide sequence ID" value="NZ_LOMZ01000001.1"/>
</dbReference>
<accession>A0A2N4T1R3</accession>
<keyword evidence="1" id="KW-0472">Membrane</keyword>
<dbReference type="Proteomes" id="UP000234632">
    <property type="component" value="Unassembled WGS sequence"/>
</dbReference>
<comment type="caution">
    <text evidence="4">The sequence shown here is derived from an EMBL/GenBank/DDBJ whole genome shotgun (WGS) entry which is preliminary data.</text>
</comment>
<feature type="signal peptide" evidence="2">
    <location>
        <begin position="1"/>
        <end position="24"/>
    </location>
</feature>
<proteinExistence type="predicted"/>
<reference evidence="4 5" key="1">
    <citation type="submission" date="2015-12" db="EMBL/GenBank/DDBJ databases">
        <authorList>
            <person name="Shamseldin A."/>
            <person name="Moawad H."/>
            <person name="Abd El-Rahim W.M."/>
            <person name="Sadowsky M.J."/>
        </authorList>
    </citation>
    <scope>NUCLEOTIDE SEQUENCE [LARGE SCALE GENOMIC DNA]</scope>
    <source>
        <strain evidence="4 5">S43</strain>
    </source>
</reference>
<keyword evidence="1" id="KW-0812">Transmembrane</keyword>
<feature type="transmembrane region" description="Helical" evidence="1">
    <location>
        <begin position="425"/>
        <end position="447"/>
    </location>
</feature>
<dbReference type="AlphaFoldDB" id="A0A2N4T1R3"/>
<organism evidence="4 5">
    <name type="scientific">Kocuria flava</name>
    <dbReference type="NCBI Taxonomy" id="446860"/>
    <lineage>
        <taxon>Bacteria</taxon>
        <taxon>Bacillati</taxon>
        <taxon>Actinomycetota</taxon>
        <taxon>Actinomycetes</taxon>
        <taxon>Micrococcales</taxon>
        <taxon>Micrococcaceae</taxon>
        <taxon>Kocuria</taxon>
    </lineage>
</organism>
<feature type="domain" description="Pyrrolo-quinoline quinone repeat" evidence="3">
    <location>
        <begin position="282"/>
        <end position="415"/>
    </location>
</feature>
<sequence>MDTVRTTLLLGAALALGPLPAAVAAPADRAPVEDPQEWTQYRLTPEKNPVLTTDGSVEPFPGGFALPDEVRSTPVVVGDRLYVGTHGSGTLHAFDLATGEQLWQAQAPNWIHSEMIVADGTVWVGYGDRGEERTDGIRGDGPGGVLALDAATGERRWQHAVDGHVMPTPVLHGGRIHAAAGDRHLHVLDAATGELLERVGIGAVVSMAAPAAGDGILYTAGLYDHPRVVAYDMAARTTVWQTPVPQADSGLDDVPPAVSEGIVVTTSHRDLVPLEHLEHWAHGFDAATGELLWETRLGDGPFVVNNKSGAPVVADGTVYVGSPTTERLHALDLRTGRQRWAHASGPVKAAPAVADGAVVYSTTTGAVGALDAATGLPRGRQQVSDQPLAPAGPVVVDDAVLAGGHDGRVHVLDLDALTGRTAGAVLAPLGTGLLAVGAIAALTLLVLRRGRRTGR</sequence>
<dbReference type="PANTHER" id="PTHR34512">
    <property type="entry name" value="CELL SURFACE PROTEIN"/>
    <property type="match status" value="1"/>
</dbReference>
<dbReference type="InterPro" id="IPR011047">
    <property type="entry name" value="Quinoprotein_ADH-like_sf"/>
</dbReference>
<dbReference type="PANTHER" id="PTHR34512:SF30">
    <property type="entry name" value="OUTER MEMBRANE PROTEIN ASSEMBLY FACTOR BAMB"/>
    <property type="match status" value="1"/>
</dbReference>
<dbReference type="SMART" id="SM00564">
    <property type="entry name" value="PQQ"/>
    <property type="match status" value="8"/>
</dbReference>
<evidence type="ECO:0000313" key="5">
    <source>
        <dbReference type="Proteomes" id="UP000234632"/>
    </source>
</evidence>
<keyword evidence="1" id="KW-1133">Transmembrane helix</keyword>
<evidence type="ECO:0000313" key="4">
    <source>
        <dbReference type="EMBL" id="PLC12162.1"/>
    </source>
</evidence>
<gene>
    <name evidence="4" type="ORF">AUQ48_07820</name>
</gene>
<evidence type="ECO:0000256" key="2">
    <source>
        <dbReference type="SAM" id="SignalP"/>
    </source>
</evidence>